<proteinExistence type="predicted"/>
<dbReference type="EMBL" id="BNAG01000006">
    <property type="protein sequence ID" value="GHE75211.1"/>
    <property type="molecule type" value="Genomic_DNA"/>
</dbReference>
<accession>A0ABQ3IBJ8</accession>
<gene>
    <name evidence="2" type="ORF">GCM10011340_34950</name>
</gene>
<evidence type="ECO:0000313" key="3">
    <source>
        <dbReference type="Proteomes" id="UP000658258"/>
    </source>
</evidence>
<dbReference type="Gene3D" id="2.60.120.560">
    <property type="entry name" value="Exo-inulinase, domain 1"/>
    <property type="match status" value="1"/>
</dbReference>
<dbReference type="Proteomes" id="UP000658258">
    <property type="component" value="Unassembled WGS sequence"/>
</dbReference>
<evidence type="ECO:0000313" key="2">
    <source>
        <dbReference type="EMBL" id="GHE75211.1"/>
    </source>
</evidence>
<dbReference type="Pfam" id="PF06439">
    <property type="entry name" value="3keto-disac_hyd"/>
    <property type="match status" value="1"/>
</dbReference>
<reference evidence="3" key="1">
    <citation type="journal article" date="2019" name="Int. J. Syst. Evol. Microbiol.">
        <title>The Global Catalogue of Microorganisms (GCM) 10K type strain sequencing project: providing services to taxonomists for standard genome sequencing and annotation.</title>
        <authorList>
            <consortium name="The Broad Institute Genomics Platform"/>
            <consortium name="The Broad Institute Genome Sequencing Center for Infectious Disease"/>
            <person name="Wu L."/>
            <person name="Ma J."/>
        </authorList>
    </citation>
    <scope>NUCLEOTIDE SEQUENCE [LARGE SCALE GENOMIC DNA]</scope>
    <source>
        <strain evidence="3">CGMCC 1.15111</strain>
    </source>
</reference>
<comment type="caution">
    <text evidence="2">The sequence shown here is derived from an EMBL/GenBank/DDBJ whole genome shotgun (WGS) entry which is preliminary data.</text>
</comment>
<name>A0ABQ3IBJ8_9BACT</name>
<organism evidence="2 3">
    <name type="scientific">Roseivirga thermotolerans</name>
    <dbReference type="NCBI Taxonomy" id="1758176"/>
    <lineage>
        <taxon>Bacteria</taxon>
        <taxon>Pseudomonadati</taxon>
        <taxon>Bacteroidota</taxon>
        <taxon>Cytophagia</taxon>
        <taxon>Cytophagales</taxon>
        <taxon>Roseivirgaceae</taxon>
        <taxon>Roseivirga</taxon>
    </lineage>
</organism>
<protein>
    <recommendedName>
        <fullName evidence="1">3-keto-alpha-glucoside-1,2-lyase/3-keto-2-hydroxy-glucal hydratase domain-containing protein</fullName>
    </recommendedName>
</protein>
<feature type="domain" description="3-keto-alpha-glucoside-1,2-lyase/3-keto-2-hydroxy-glucal hydratase" evidence="1">
    <location>
        <begin position="28"/>
        <end position="257"/>
    </location>
</feature>
<sequence>MKRAKSTSILWVALTFITLNCTSTKENEWVNLFNGKDLEGWIPKITGYPTGENYGETFRVEDGLLTVSYENYYRFDNRFGHLFYEKPFSNYLLRVEYRFVGEQVEGGAAWALRNSGVMLHSQDPYTMQEQQDFPISLEAQFLGGLGEGPRPTGNLCTPGTHVEMDGQLIENHCINANAPTFDGDQWVTMDILVREDKEIAHIINGDTIIRYQNPTIGGSMVANFLPEAKPDGQPLKSGYIALQSESHPIQFRKVMIKELEN</sequence>
<keyword evidence="3" id="KW-1185">Reference proteome</keyword>
<dbReference type="InterPro" id="IPR010496">
    <property type="entry name" value="AL/BT2_dom"/>
</dbReference>
<dbReference type="RefSeq" id="WP_189631608.1">
    <property type="nucleotide sequence ID" value="NZ_BNAG01000006.1"/>
</dbReference>
<evidence type="ECO:0000259" key="1">
    <source>
        <dbReference type="Pfam" id="PF06439"/>
    </source>
</evidence>